<evidence type="ECO:0000256" key="1">
    <source>
        <dbReference type="SAM" id="Phobius"/>
    </source>
</evidence>
<keyword evidence="1" id="KW-1133">Transmembrane helix</keyword>
<name>A0A3N4HQT7_ASCIM</name>
<feature type="transmembrane region" description="Helical" evidence="1">
    <location>
        <begin position="160"/>
        <end position="181"/>
    </location>
</feature>
<proteinExistence type="predicted"/>
<reference evidence="2 3" key="1">
    <citation type="journal article" date="2018" name="Nat. Ecol. Evol.">
        <title>Pezizomycetes genomes reveal the molecular basis of ectomycorrhizal truffle lifestyle.</title>
        <authorList>
            <person name="Murat C."/>
            <person name="Payen T."/>
            <person name="Noel B."/>
            <person name="Kuo A."/>
            <person name="Morin E."/>
            <person name="Chen J."/>
            <person name="Kohler A."/>
            <person name="Krizsan K."/>
            <person name="Balestrini R."/>
            <person name="Da Silva C."/>
            <person name="Montanini B."/>
            <person name="Hainaut M."/>
            <person name="Levati E."/>
            <person name="Barry K.W."/>
            <person name="Belfiori B."/>
            <person name="Cichocki N."/>
            <person name="Clum A."/>
            <person name="Dockter R.B."/>
            <person name="Fauchery L."/>
            <person name="Guy J."/>
            <person name="Iotti M."/>
            <person name="Le Tacon F."/>
            <person name="Lindquist E.A."/>
            <person name="Lipzen A."/>
            <person name="Malagnac F."/>
            <person name="Mello A."/>
            <person name="Molinier V."/>
            <person name="Miyauchi S."/>
            <person name="Poulain J."/>
            <person name="Riccioni C."/>
            <person name="Rubini A."/>
            <person name="Sitrit Y."/>
            <person name="Splivallo R."/>
            <person name="Traeger S."/>
            <person name="Wang M."/>
            <person name="Zifcakova L."/>
            <person name="Wipf D."/>
            <person name="Zambonelli A."/>
            <person name="Paolocci F."/>
            <person name="Nowrousian M."/>
            <person name="Ottonello S."/>
            <person name="Baldrian P."/>
            <person name="Spatafora J.W."/>
            <person name="Henrissat B."/>
            <person name="Nagy L.G."/>
            <person name="Aury J.M."/>
            <person name="Wincker P."/>
            <person name="Grigoriev I.V."/>
            <person name="Bonfante P."/>
            <person name="Martin F.M."/>
        </authorList>
    </citation>
    <scope>NUCLEOTIDE SEQUENCE [LARGE SCALE GENOMIC DNA]</scope>
    <source>
        <strain evidence="2 3">RN42</strain>
    </source>
</reference>
<protein>
    <submittedName>
        <fullName evidence="2">Uncharacterized protein</fullName>
    </submittedName>
</protein>
<gene>
    <name evidence="2" type="ORF">BJ508DRAFT_313123</name>
</gene>
<dbReference type="AlphaFoldDB" id="A0A3N4HQT7"/>
<evidence type="ECO:0000313" key="3">
    <source>
        <dbReference type="Proteomes" id="UP000275078"/>
    </source>
</evidence>
<organism evidence="2 3">
    <name type="scientific">Ascobolus immersus RN42</name>
    <dbReference type="NCBI Taxonomy" id="1160509"/>
    <lineage>
        <taxon>Eukaryota</taxon>
        <taxon>Fungi</taxon>
        <taxon>Dikarya</taxon>
        <taxon>Ascomycota</taxon>
        <taxon>Pezizomycotina</taxon>
        <taxon>Pezizomycetes</taxon>
        <taxon>Pezizales</taxon>
        <taxon>Ascobolaceae</taxon>
        <taxon>Ascobolus</taxon>
    </lineage>
</organism>
<keyword evidence="3" id="KW-1185">Reference proteome</keyword>
<sequence length="221" mass="25933">MIPFCIPSLFMRTKSKCTLAENGYHEEKWCMGMNSESKRSKRLTRERDGGLKLTSYPLSQQVSVEAYYWHGGDWYNGEVDDSGWRDKTMRRTSTHEFEFHTLRTYTIYATSMSLLSPDSFSQQDRFRASGWQWRDTTSSSCFKYRPDDHIVGVHATVSCLFLHPVILHIAIYYPLLLYVSVEGYRKKKWYNGDALMKKDWKPVTHAFELHSMISTITTTYI</sequence>
<dbReference type="Proteomes" id="UP000275078">
    <property type="component" value="Unassembled WGS sequence"/>
</dbReference>
<dbReference type="EMBL" id="ML119798">
    <property type="protein sequence ID" value="RPA74160.1"/>
    <property type="molecule type" value="Genomic_DNA"/>
</dbReference>
<keyword evidence="1" id="KW-0472">Membrane</keyword>
<accession>A0A3N4HQT7</accession>
<keyword evidence="1" id="KW-0812">Transmembrane</keyword>
<evidence type="ECO:0000313" key="2">
    <source>
        <dbReference type="EMBL" id="RPA74160.1"/>
    </source>
</evidence>